<feature type="transmembrane region" description="Helical" evidence="1">
    <location>
        <begin position="113"/>
        <end position="143"/>
    </location>
</feature>
<dbReference type="Pfam" id="PF10821">
    <property type="entry name" value="DUF2567"/>
    <property type="match status" value="1"/>
</dbReference>
<accession>A0ABP4H0H9</accession>
<dbReference type="InterPro" id="IPR021213">
    <property type="entry name" value="DUF2567"/>
</dbReference>
<organism evidence="2 3">
    <name type="scientific">Prauserella halophila</name>
    <dbReference type="NCBI Taxonomy" id="185641"/>
    <lineage>
        <taxon>Bacteria</taxon>
        <taxon>Bacillati</taxon>
        <taxon>Actinomycetota</taxon>
        <taxon>Actinomycetes</taxon>
        <taxon>Pseudonocardiales</taxon>
        <taxon>Pseudonocardiaceae</taxon>
        <taxon>Prauserella</taxon>
    </lineage>
</organism>
<feature type="transmembrane region" description="Helical" evidence="1">
    <location>
        <begin position="84"/>
        <end position="106"/>
    </location>
</feature>
<dbReference type="Proteomes" id="UP001500653">
    <property type="component" value="Unassembled WGS sequence"/>
</dbReference>
<feature type="transmembrane region" description="Helical" evidence="1">
    <location>
        <begin position="163"/>
        <end position="182"/>
    </location>
</feature>
<sequence length="193" mass="20642">MSEQRTEQPAWSALALTGVDVERPKVVVKADLLPAISVVSFVALLGIPVGWLWSLLAPPQRMRVMGGETGELPLQLESWHRFDALAVFLLLGLAAGIAVGVVVWLLRERRGPVILVAAVLGSLVSAWLATQMGLSFAGSRYAITDPPEVGTVVEAAPVLETGWAVLAQPLTTALVYGMLAIWNSRDDLGRRLG</sequence>
<keyword evidence="1" id="KW-0812">Transmembrane</keyword>
<dbReference type="EMBL" id="BAAALN010000006">
    <property type="protein sequence ID" value="GAA1238905.1"/>
    <property type="molecule type" value="Genomic_DNA"/>
</dbReference>
<keyword evidence="3" id="KW-1185">Reference proteome</keyword>
<protein>
    <submittedName>
        <fullName evidence="2">DUF2567 domain-containing protein</fullName>
    </submittedName>
</protein>
<comment type="caution">
    <text evidence="2">The sequence shown here is derived from an EMBL/GenBank/DDBJ whole genome shotgun (WGS) entry which is preliminary data.</text>
</comment>
<name>A0ABP4H0H9_9PSEU</name>
<evidence type="ECO:0000313" key="3">
    <source>
        <dbReference type="Proteomes" id="UP001500653"/>
    </source>
</evidence>
<feature type="transmembrane region" description="Helical" evidence="1">
    <location>
        <begin position="32"/>
        <end position="53"/>
    </location>
</feature>
<keyword evidence="1" id="KW-1133">Transmembrane helix</keyword>
<gene>
    <name evidence="2" type="ORF">GCM10009676_24380</name>
</gene>
<evidence type="ECO:0000256" key="1">
    <source>
        <dbReference type="SAM" id="Phobius"/>
    </source>
</evidence>
<dbReference type="RefSeq" id="WP_372493065.1">
    <property type="nucleotide sequence ID" value="NZ_BAAALN010000006.1"/>
</dbReference>
<proteinExistence type="predicted"/>
<evidence type="ECO:0000313" key="2">
    <source>
        <dbReference type="EMBL" id="GAA1238905.1"/>
    </source>
</evidence>
<keyword evidence="1" id="KW-0472">Membrane</keyword>
<reference evidence="3" key="1">
    <citation type="journal article" date="2019" name="Int. J. Syst. Evol. Microbiol.">
        <title>The Global Catalogue of Microorganisms (GCM) 10K type strain sequencing project: providing services to taxonomists for standard genome sequencing and annotation.</title>
        <authorList>
            <consortium name="The Broad Institute Genomics Platform"/>
            <consortium name="The Broad Institute Genome Sequencing Center for Infectious Disease"/>
            <person name="Wu L."/>
            <person name="Ma J."/>
        </authorList>
    </citation>
    <scope>NUCLEOTIDE SEQUENCE [LARGE SCALE GENOMIC DNA]</scope>
    <source>
        <strain evidence="3">JCM 13023</strain>
    </source>
</reference>